<dbReference type="InterPro" id="IPR001766">
    <property type="entry name" value="Fork_head_dom"/>
</dbReference>
<dbReference type="InterPro" id="IPR036390">
    <property type="entry name" value="WH_DNA-bd_sf"/>
</dbReference>
<dbReference type="PANTHER" id="PTHR45881:SF5">
    <property type="entry name" value="FORK-HEAD DOMAIN-CONTAINING PROTEIN"/>
    <property type="match status" value="1"/>
</dbReference>
<evidence type="ECO:0000256" key="1">
    <source>
        <dbReference type="ARBA" id="ARBA00004123"/>
    </source>
</evidence>
<feature type="compositionally biased region" description="Low complexity" evidence="7">
    <location>
        <begin position="126"/>
        <end position="140"/>
    </location>
</feature>
<feature type="domain" description="Fork-head" evidence="8">
    <location>
        <begin position="155"/>
        <end position="251"/>
    </location>
</feature>
<dbReference type="GO" id="GO:0005634">
    <property type="term" value="C:nucleus"/>
    <property type="evidence" value="ECO:0007669"/>
    <property type="project" value="UniProtKB-SubCell"/>
</dbReference>
<dbReference type="OrthoDB" id="5954824at2759"/>
<feature type="compositionally biased region" description="Polar residues" evidence="7">
    <location>
        <begin position="387"/>
        <end position="410"/>
    </location>
</feature>
<dbReference type="PANTHER" id="PTHR45881">
    <property type="entry name" value="CHECKPOINT SUPPRESSOR 1-LIKE, ISOFORM A-RELATED"/>
    <property type="match status" value="1"/>
</dbReference>
<keyword evidence="2" id="KW-0805">Transcription regulation</keyword>
<dbReference type="Proteomes" id="UP000799764">
    <property type="component" value="Unassembled WGS sequence"/>
</dbReference>
<evidence type="ECO:0000256" key="5">
    <source>
        <dbReference type="ARBA" id="ARBA00023242"/>
    </source>
</evidence>
<keyword evidence="10" id="KW-1185">Reference proteome</keyword>
<evidence type="ECO:0000313" key="9">
    <source>
        <dbReference type="EMBL" id="KAF2439952.1"/>
    </source>
</evidence>
<dbReference type="SUPFAM" id="SSF46785">
    <property type="entry name" value="Winged helix' DNA-binding domain"/>
    <property type="match status" value="1"/>
</dbReference>
<comment type="caution">
    <text evidence="9">The sequence shown here is derived from an EMBL/GenBank/DDBJ whole genome shotgun (WGS) entry which is preliminary data.</text>
</comment>
<evidence type="ECO:0000313" key="10">
    <source>
        <dbReference type="Proteomes" id="UP000799764"/>
    </source>
</evidence>
<dbReference type="InterPro" id="IPR030456">
    <property type="entry name" value="TF_fork_head_CS_2"/>
</dbReference>
<protein>
    <recommendedName>
        <fullName evidence="8">Fork-head domain-containing protein</fullName>
    </recommendedName>
</protein>
<gene>
    <name evidence="9" type="ORF">P171DRAFT_368898</name>
</gene>
<keyword evidence="3 6" id="KW-0238">DNA-binding</keyword>
<dbReference type="GO" id="GO:0000981">
    <property type="term" value="F:DNA-binding transcription factor activity, RNA polymerase II-specific"/>
    <property type="evidence" value="ECO:0007669"/>
    <property type="project" value="TreeGrafter"/>
</dbReference>
<dbReference type="PROSITE" id="PS50039">
    <property type="entry name" value="FORK_HEAD_3"/>
    <property type="match status" value="1"/>
</dbReference>
<feature type="region of interest" description="Disordered" evidence="7">
    <location>
        <begin position="243"/>
        <end position="279"/>
    </location>
</feature>
<evidence type="ECO:0000256" key="6">
    <source>
        <dbReference type="PROSITE-ProRule" id="PRU00089"/>
    </source>
</evidence>
<proteinExistence type="predicted"/>
<dbReference type="PROSITE" id="PS00658">
    <property type="entry name" value="FORK_HEAD_2"/>
    <property type="match status" value="1"/>
</dbReference>
<name>A0A9P4P9S2_9PLEO</name>
<evidence type="ECO:0000256" key="4">
    <source>
        <dbReference type="ARBA" id="ARBA00023163"/>
    </source>
</evidence>
<evidence type="ECO:0000256" key="3">
    <source>
        <dbReference type="ARBA" id="ARBA00023125"/>
    </source>
</evidence>
<dbReference type="Gene3D" id="1.10.10.10">
    <property type="entry name" value="Winged helix-like DNA-binding domain superfamily/Winged helix DNA-binding domain"/>
    <property type="match status" value="1"/>
</dbReference>
<feature type="DNA-binding region" description="Fork-head" evidence="6">
    <location>
        <begin position="155"/>
        <end position="251"/>
    </location>
</feature>
<reference evidence="9" key="1">
    <citation type="journal article" date="2020" name="Stud. Mycol.">
        <title>101 Dothideomycetes genomes: a test case for predicting lifestyles and emergence of pathogens.</title>
        <authorList>
            <person name="Haridas S."/>
            <person name="Albert R."/>
            <person name="Binder M."/>
            <person name="Bloem J."/>
            <person name="Labutti K."/>
            <person name="Salamov A."/>
            <person name="Andreopoulos B."/>
            <person name="Baker S."/>
            <person name="Barry K."/>
            <person name="Bills G."/>
            <person name="Bluhm B."/>
            <person name="Cannon C."/>
            <person name="Castanera R."/>
            <person name="Culley D."/>
            <person name="Daum C."/>
            <person name="Ezra D."/>
            <person name="Gonzalez J."/>
            <person name="Henrissat B."/>
            <person name="Kuo A."/>
            <person name="Liang C."/>
            <person name="Lipzen A."/>
            <person name="Lutzoni F."/>
            <person name="Magnuson J."/>
            <person name="Mondo S."/>
            <person name="Nolan M."/>
            <person name="Ohm R."/>
            <person name="Pangilinan J."/>
            <person name="Park H.-J."/>
            <person name="Ramirez L."/>
            <person name="Alfaro M."/>
            <person name="Sun H."/>
            <person name="Tritt A."/>
            <person name="Yoshinaga Y."/>
            <person name="Zwiers L.-H."/>
            <person name="Turgeon B."/>
            <person name="Goodwin S."/>
            <person name="Spatafora J."/>
            <person name="Crous P."/>
            <person name="Grigoriev I."/>
        </authorList>
    </citation>
    <scope>NUCLEOTIDE SEQUENCE</scope>
    <source>
        <strain evidence="9">CBS 690.94</strain>
    </source>
</reference>
<feature type="region of interest" description="Disordered" evidence="7">
    <location>
        <begin position="119"/>
        <end position="148"/>
    </location>
</feature>
<evidence type="ECO:0000256" key="2">
    <source>
        <dbReference type="ARBA" id="ARBA00023015"/>
    </source>
</evidence>
<dbReference type="SMART" id="SM00339">
    <property type="entry name" value="FH"/>
    <property type="match status" value="1"/>
</dbReference>
<dbReference type="GO" id="GO:0000978">
    <property type="term" value="F:RNA polymerase II cis-regulatory region sequence-specific DNA binding"/>
    <property type="evidence" value="ECO:0007669"/>
    <property type="project" value="TreeGrafter"/>
</dbReference>
<dbReference type="AlphaFoldDB" id="A0A9P4P9S2"/>
<evidence type="ECO:0000259" key="8">
    <source>
        <dbReference type="PROSITE" id="PS50039"/>
    </source>
</evidence>
<feature type="region of interest" description="Disordered" evidence="7">
    <location>
        <begin position="383"/>
        <end position="418"/>
    </location>
</feature>
<evidence type="ECO:0000256" key="7">
    <source>
        <dbReference type="SAM" id="MobiDB-lite"/>
    </source>
</evidence>
<organism evidence="9 10">
    <name type="scientific">Karstenula rhodostoma CBS 690.94</name>
    <dbReference type="NCBI Taxonomy" id="1392251"/>
    <lineage>
        <taxon>Eukaryota</taxon>
        <taxon>Fungi</taxon>
        <taxon>Dikarya</taxon>
        <taxon>Ascomycota</taxon>
        <taxon>Pezizomycotina</taxon>
        <taxon>Dothideomycetes</taxon>
        <taxon>Pleosporomycetidae</taxon>
        <taxon>Pleosporales</taxon>
        <taxon>Massarineae</taxon>
        <taxon>Didymosphaeriaceae</taxon>
        <taxon>Karstenula</taxon>
    </lineage>
</organism>
<accession>A0A9P4P9S2</accession>
<sequence>MQWGTYNNHLTNPMTRDSFGYSFPMQYSSGSAAAYNYDQTAFNNKHNITYQCGLPASCPRSLNNTFDMTGLPRAGVNVPSFPPPLYQMGPQQPYEGMDLSQSPNNNLLQLDTEYEDYPRPIPENMTSYSTPYDSSRSSTPNEGSPLLHRDDGVFDKDRPYAQLIFDALKQAPNHTMILRDIYDWFRKNTDKALDKDTKGWQNSIRHNLSMNGAFEKVDQPCEEAKKGFMWRLTKDALANGVKSTTRYRSKQPNKRGHRTSHYPQRQRAGAMGGRSAKKQLQHRARMHDAYRSDPYQAPSRSMPTPATFDSTFNSNMSMYSGSPSYYSPSGSDIDAMEYQPEAYGTAPEQRMSQQIFHGLPSAPMSSPLASYSDGYIQLPSDPAVPLFTSSPADTPSPSVSEPRTPDSQSLGWEDSIYGPMGGTGHVGFDLSGFSIAGTSDIPHAHFSHDPLGNGE</sequence>
<keyword evidence="4" id="KW-0804">Transcription</keyword>
<dbReference type="Pfam" id="PF00250">
    <property type="entry name" value="Forkhead"/>
    <property type="match status" value="1"/>
</dbReference>
<keyword evidence="5 6" id="KW-0539">Nucleus</keyword>
<dbReference type="InterPro" id="IPR036388">
    <property type="entry name" value="WH-like_DNA-bd_sf"/>
</dbReference>
<comment type="subcellular location">
    <subcellularLocation>
        <location evidence="1 6">Nucleus</location>
    </subcellularLocation>
</comment>
<dbReference type="EMBL" id="MU001508">
    <property type="protein sequence ID" value="KAF2439952.1"/>
    <property type="molecule type" value="Genomic_DNA"/>
</dbReference>
<feature type="compositionally biased region" description="Basic residues" evidence="7">
    <location>
        <begin position="245"/>
        <end position="260"/>
    </location>
</feature>